<dbReference type="InterPro" id="IPR016899">
    <property type="entry name" value="mRNA_G-N7_MeTrfase_euk"/>
</dbReference>
<evidence type="ECO:0000256" key="5">
    <source>
        <dbReference type="ARBA" id="ARBA00022691"/>
    </source>
</evidence>
<dbReference type="SUPFAM" id="SSF53335">
    <property type="entry name" value="S-adenosyl-L-methionine-dependent methyltransferases"/>
    <property type="match status" value="1"/>
</dbReference>
<accession>A0A4Y7LQK9</accession>
<comment type="similarity">
    <text evidence="10">Belongs to the class I-like SAM-binding methyltransferase superfamily. mRNA cap 0 methyltransferase family.</text>
</comment>
<keyword evidence="8 10" id="KW-0539">Nucleus</keyword>
<feature type="binding site" evidence="11">
    <location>
        <position position="114"/>
    </location>
    <ligand>
        <name>S-adenosyl-L-methionine</name>
        <dbReference type="ChEBI" id="CHEBI:59789"/>
    </ligand>
</feature>
<evidence type="ECO:0000256" key="4">
    <source>
        <dbReference type="ARBA" id="ARBA00022679"/>
    </source>
</evidence>
<dbReference type="CDD" id="cd02440">
    <property type="entry name" value="AdoMet_MTases"/>
    <property type="match status" value="1"/>
</dbReference>
<dbReference type="PIRSF" id="PIRSF028762">
    <property type="entry name" value="ABD1"/>
    <property type="match status" value="1"/>
</dbReference>
<feature type="site" description="mRNA cap binding" evidence="12">
    <location>
        <position position="191"/>
    </location>
</feature>
<dbReference type="AlphaFoldDB" id="A0A4Y7LQK9"/>
<keyword evidence="4 10" id="KW-0808">Transferase</keyword>
<organism evidence="14">
    <name type="scientific">Eubosmina coregoni</name>
    <dbReference type="NCBI Taxonomy" id="186181"/>
    <lineage>
        <taxon>Eukaryota</taxon>
        <taxon>Metazoa</taxon>
        <taxon>Ecdysozoa</taxon>
        <taxon>Arthropoda</taxon>
        <taxon>Crustacea</taxon>
        <taxon>Branchiopoda</taxon>
        <taxon>Diplostraca</taxon>
        <taxon>Cladocera</taxon>
        <taxon>Anomopoda</taxon>
        <taxon>Bosminidae</taxon>
        <taxon>Eubosmina</taxon>
    </lineage>
</organism>
<feature type="site" description="mRNA cap binding" evidence="12">
    <location>
        <position position="279"/>
    </location>
</feature>
<feature type="binding site" evidence="12">
    <location>
        <begin position="84"/>
        <end position="85"/>
    </location>
    <ligand>
        <name>mRNA</name>
        <dbReference type="ChEBI" id="CHEBI:33699"/>
    </ligand>
</feature>
<dbReference type="EC" id="2.1.1.56" evidence="10"/>
<feature type="site" description="mRNA cap binding" evidence="12">
    <location>
        <position position="148"/>
    </location>
</feature>
<evidence type="ECO:0000256" key="1">
    <source>
        <dbReference type="ARBA" id="ARBA00004123"/>
    </source>
</evidence>
<sequence>MAEYVSESVQLTNEIQLHIPEEGISALSNELLDSFENSNMEVTDKKVEQSESCAKVVAAHYNNIEEKGVEDRKDSRIFHMRNLNNWIKSRLIAKVLRRIANEKKQRGFNVLDLGCGKGGDLLKFQKGPVNHVVCADIAEVSVDQCKKRYNEHQHKFSAEFITADCSKVNLKSKFDNPDLKLDLVSCQFAFHYSFESLPQAEQMLANISSNLQPGGYFIGTTTDAFDIIRRLDRETNPGNRKFGNEVFSVEFPESTSLEKVPLFGAKYNFHLEGAVDCPEFLVHFPTFQKLALRYGLKLIEKTRFEDFVKEEPDFEFKNLLVRMKVYEAYPPYPGKELVSKIPSDYVHAQDYLGSLPNSKDLKIGTLTKAEWEAASLYLLFIFQKEDNQRNVDTKLPREADGQQTV</sequence>
<evidence type="ECO:0000256" key="7">
    <source>
        <dbReference type="ARBA" id="ARBA00023042"/>
    </source>
</evidence>
<evidence type="ECO:0000256" key="3">
    <source>
        <dbReference type="ARBA" id="ARBA00022664"/>
    </source>
</evidence>
<feature type="site" description="mRNA cap binding" evidence="12">
    <location>
        <position position="377"/>
    </location>
</feature>
<dbReference type="GO" id="GO:0003723">
    <property type="term" value="F:RNA binding"/>
    <property type="evidence" value="ECO:0007669"/>
    <property type="project" value="UniProtKB-KW"/>
</dbReference>
<evidence type="ECO:0000256" key="2">
    <source>
        <dbReference type="ARBA" id="ARBA00022603"/>
    </source>
</evidence>
<dbReference type="PANTHER" id="PTHR12189">
    <property type="entry name" value="MRNA GUANINE-7- METHYLTRANSFERASE"/>
    <property type="match status" value="1"/>
</dbReference>
<dbReference type="PROSITE" id="PS51562">
    <property type="entry name" value="RNA_CAP0_MT"/>
    <property type="match status" value="1"/>
</dbReference>
<feature type="binding site" evidence="11">
    <location>
        <position position="164"/>
    </location>
    <ligand>
        <name>S-adenosyl-L-methionine</name>
        <dbReference type="ChEBI" id="CHEBI:59789"/>
    </ligand>
</feature>
<feature type="binding site" evidence="11">
    <location>
        <position position="88"/>
    </location>
    <ligand>
        <name>S-adenosyl-L-methionine</name>
        <dbReference type="ChEBI" id="CHEBI:59789"/>
    </ligand>
</feature>
<evidence type="ECO:0000256" key="12">
    <source>
        <dbReference type="PIRSR" id="PIRSR028762-2"/>
    </source>
</evidence>
<reference evidence="14" key="1">
    <citation type="submission" date="2018-08" db="EMBL/GenBank/DDBJ databases">
        <authorList>
            <person name="Cornetti L."/>
        </authorList>
    </citation>
    <scope>NUCLEOTIDE SEQUENCE</scope>
    <source>
        <strain evidence="14">FI-BAL1-1</strain>
    </source>
</reference>
<comment type="catalytic activity">
    <reaction evidence="9">
        <text>a 5'-end (5'-triphosphoguanosine)-ribonucleoside in mRNA + S-adenosyl-L-methionine = a 5'-end (N(7)-methyl 5'-triphosphoguanosine)-ribonucleoside in mRNA + S-adenosyl-L-homocysteine</text>
        <dbReference type="Rhea" id="RHEA:67008"/>
        <dbReference type="Rhea" id="RHEA-COMP:17166"/>
        <dbReference type="Rhea" id="RHEA-COMP:17167"/>
        <dbReference type="ChEBI" id="CHEBI:57856"/>
        <dbReference type="ChEBI" id="CHEBI:59789"/>
        <dbReference type="ChEBI" id="CHEBI:156461"/>
        <dbReference type="ChEBI" id="CHEBI:167617"/>
        <dbReference type="EC" id="2.1.1.56"/>
    </reaction>
</comment>
<evidence type="ECO:0000259" key="13">
    <source>
        <dbReference type="PROSITE" id="PS51562"/>
    </source>
</evidence>
<keyword evidence="5 10" id="KW-0949">S-adenosyl-L-methionine</keyword>
<feature type="domain" description="MRNA cap 0 methyltransferase" evidence="13">
    <location>
        <begin position="75"/>
        <end position="385"/>
    </location>
</feature>
<dbReference type="EMBL" id="LR000226">
    <property type="protein sequence ID" value="SVE69845.1"/>
    <property type="molecule type" value="mRNA"/>
</dbReference>
<keyword evidence="6 10" id="KW-0694">RNA-binding</keyword>
<feature type="site" description="mRNA cap binding" evidence="12">
    <location>
        <position position="123"/>
    </location>
</feature>
<protein>
    <recommendedName>
        <fullName evidence="10">mRNA cap guanine-N(7) methyltransferase</fullName>
        <ecNumber evidence="10">2.1.1.56</ecNumber>
    </recommendedName>
    <alternativeName>
        <fullName evidence="10">mRNA (guanine-N(7))-methyltransferase</fullName>
    </alternativeName>
    <alternativeName>
        <fullName evidence="10">mRNA cap methyltransferase</fullName>
    </alternativeName>
</protein>
<dbReference type="Pfam" id="PF03291">
    <property type="entry name" value="mRNA_G-N7_MeTrfase"/>
    <property type="match status" value="1"/>
</dbReference>
<feature type="site" description="mRNA cap binding" evidence="12">
    <location>
        <position position="117"/>
    </location>
</feature>
<feature type="binding site" evidence="11">
    <location>
        <position position="136"/>
    </location>
    <ligand>
        <name>S-adenosyl-L-methionine</name>
        <dbReference type="ChEBI" id="CHEBI:59789"/>
    </ligand>
</feature>
<feature type="binding site" evidence="11">
    <location>
        <position position="187"/>
    </location>
    <ligand>
        <name>S-adenosyl-L-methionine</name>
        <dbReference type="ChEBI" id="CHEBI:59789"/>
    </ligand>
</feature>
<evidence type="ECO:0000256" key="10">
    <source>
        <dbReference type="PIRNR" id="PIRNR028762"/>
    </source>
</evidence>
<keyword evidence="2 10" id="KW-0489">Methyltransferase</keyword>
<dbReference type="Gene3D" id="3.40.50.150">
    <property type="entry name" value="Vaccinia Virus protein VP39"/>
    <property type="match status" value="1"/>
</dbReference>
<evidence type="ECO:0000313" key="14">
    <source>
        <dbReference type="EMBL" id="SVE69845.1"/>
    </source>
</evidence>
<dbReference type="GO" id="GO:0004482">
    <property type="term" value="F:mRNA 5'-cap (guanine-N7-)-methyltransferase activity"/>
    <property type="evidence" value="ECO:0007669"/>
    <property type="project" value="UniProtKB-EC"/>
</dbReference>
<dbReference type="GO" id="GO:0005634">
    <property type="term" value="C:nucleus"/>
    <property type="evidence" value="ECO:0007669"/>
    <property type="project" value="UniProtKB-SubCell"/>
</dbReference>
<dbReference type="InterPro" id="IPR039753">
    <property type="entry name" value="RG7MT1"/>
</dbReference>
<dbReference type="PANTHER" id="PTHR12189:SF2">
    <property type="entry name" value="MRNA CAP GUANINE-N7 METHYLTRANSFERASE"/>
    <property type="match status" value="1"/>
</dbReference>
<gene>
    <name evidence="14" type="primary">EOG090X07I2</name>
</gene>
<proteinExistence type="evidence at transcript level"/>
<keyword evidence="3 10" id="KW-0507">mRNA processing</keyword>
<feature type="binding site" evidence="11">
    <location>
        <position position="192"/>
    </location>
    <ligand>
        <name>S-adenosyl-L-methionine</name>
        <dbReference type="ChEBI" id="CHEBI:59789"/>
    </ligand>
</feature>
<dbReference type="InterPro" id="IPR029063">
    <property type="entry name" value="SAM-dependent_MTases_sf"/>
</dbReference>
<dbReference type="InterPro" id="IPR004971">
    <property type="entry name" value="mRNA_G-N7_MeTrfase_dom"/>
</dbReference>
<evidence type="ECO:0000256" key="9">
    <source>
        <dbReference type="ARBA" id="ARBA00044712"/>
    </source>
</evidence>
<evidence type="ECO:0000256" key="8">
    <source>
        <dbReference type="ARBA" id="ARBA00023242"/>
    </source>
</evidence>
<evidence type="ECO:0000256" key="11">
    <source>
        <dbReference type="PIRSR" id="PIRSR028762-1"/>
    </source>
</evidence>
<name>A0A4Y7LQK9_9CRUS</name>
<keyword evidence="7 10" id="KW-0506">mRNA capping</keyword>
<comment type="subcellular location">
    <subcellularLocation>
        <location evidence="1 10">Nucleus</location>
    </subcellularLocation>
</comment>
<evidence type="ECO:0000256" key="6">
    <source>
        <dbReference type="ARBA" id="ARBA00022884"/>
    </source>
</evidence>